<comment type="caution">
    <text evidence="1">The sequence shown here is derived from an EMBL/GenBank/DDBJ whole genome shotgun (WGS) entry which is preliminary data.</text>
</comment>
<protein>
    <submittedName>
        <fullName evidence="1">Uncharacterized protein</fullName>
    </submittedName>
</protein>
<sequence length="119" mass="13366">MTRYNFLLMTTALTLTLNTLPSCGPSDAELCESQAVYLMSENALALGTYYQETELNPSNESTLQAHLKTNVSMQLFTGYGTHENARTLLAYLYYTVDGKVYVETYKIPESVQLHPNEIP</sequence>
<organism evidence="1 2">
    <name type="scientific">Lujinxingia vulgaris</name>
    <dbReference type="NCBI Taxonomy" id="2600176"/>
    <lineage>
        <taxon>Bacteria</taxon>
        <taxon>Deltaproteobacteria</taxon>
        <taxon>Bradymonadales</taxon>
        <taxon>Lujinxingiaceae</taxon>
        <taxon>Lujinxingia</taxon>
    </lineage>
</organism>
<dbReference type="RefSeq" id="WP_146976082.1">
    <property type="nucleotide sequence ID" value="NZ_VOSL01000115.1"/>
</dbReference>
<dbReference type="Proteomes" id="UP000321046">
    <property type="component" value="Unassembled WGS sequence"/>
</dbReference>
<gene>
    <name evidence="1" type="ORF">FRC96_16635</name>
</gene>
<evidence type="ECO:0000313" key="2">
    <source>
        <dbReference type="Proteomes" id="UP000321046"/>
    </source>
</evidence>
<proteinExistence type="predicted"/>
<dbReference type="AlphaFoldDB" id="A0A5C6X2W2"/>
<reference evidence="1 2" key="1">
    <citation type="submission" date="2019-08" db="EMBL/GenBank/DDBJ databases">
        <title>Bradymonadales sp. TMQ2.</title>
        <authorList>
            <person name="Liang Q."/>
        </authorList>
    </citation>
    <scope>NUCLEOTIDE SEQUENCE [LARGE SCALE GENOMIC DNA]</scope>
    <source>
        <strain evidence="1 2">TMQ2</strain>
    </source>
</reference>
<accession>A0A5C6X2W2</accession>
<dbReference type="EMBL" id="VOSL01000115">
    <property type="protein sequence ID" value="TXD32712.1"/>
    <property type="molecule type" value="Genomic_DNA"/>
</dbReference>
<evidence type="ECO:0000313" key="1">
    <source>
        <dbReference type="EMBL" id="TXD32712.1"/>
    </source>
</evidence>
<name>A0A5C6X2W2_9DELT</name>